<keyword evidence="1" id="KW-0812">Transmembrane</keyword>
<feature type="transmembrane region" description="Helical" evidence="1">
    <location>
        <begin position="39"/>
        <end position="61"/>
    </location>
</feature>
<gene>
    <name evidence="3" type="ORF">ACJIZ3_023450</name>
</gene>
<keyword evidence="1" id="KW-1133">Transmembrane helix</keyword>
<dbReference type="EMBL" id="JBJXBP010000003">
    <property type="protein sequence ID" value="KAL3838859.1"/>
    <property type="molecule type" value="Genomic_DNA"/>
</dbReference>
<evidence type="ECO:0000259" key="2">
    <source>
        <dbReference type="Pfam" id="PF03732"/>
    </source>
</evidence>
<feature type="domain" description="Retrotransposon gag" evidence="2">
    <location>
        <begin position="87"/>
        <end position="127"/>
    </location>
</feature>
<accession>A0ABD3TP60</accession>
<keyword evidence="4" id="KW-1185">Reference proteome</keyword>
<name>A0ABD3TP60_9LAMI</name>
<organism evidence="3 4">
    <name type="scientific">Penstemon smallii</name>
    <dbReference type="NCBI Taxonomy" id="265156"/>
    <lineage>
        <taxon>Eukaryota</taxon>
        <taxon>Viridiplantae</taxon>
        <taxon>Streptophyta</taxon>
        <taxon>Embryophyta</taxon>
        <taxon>Tracheophyta</taxon>
        <taxon>Spermatophyta</taxon>
        <taxon>Magnoliopsida</taxon>
        <taxon>eudicotyledons</taxon>
        <taxon>Gunneridae</taxon>
        <taxon>Pentapetalae</taxon>
        <taxon>asterids</taxon>
        <taxon>lamiids</taxon>
        <taxon>Lamiales</taxon>
        <taxon>Plantaginaceae</taxon>
        <taxon>Cheloneae</taxon>
        <taxon>Penstemon</taxon>
    </lineage>
</organism>
<dbReference type="AlphaFoldDB" id="A0ABD3TP60"/>
<sequence length="158" mass="19032">MMLDNWNYFLHLFLSYLVCNFIIQSRVSGVIILFRRLFILYYLPPIVICLHILFWLTILIWTHNHSPITLTPIPFLKYTYLLKHRRAFSTTLAGMAQSWFGRLEEKSIYDFDQLCDKFMGQFGSKKAIWILLRRKKRICVSDRNHGRSWLILCWKVPK</sequence>
<evidence type="ECO:0000313" key="4">
    <source>
        <dbReference type="Proteomes" id="UP001634393"/>
    </source>
</evidence>
<feature type="transmembrane region" description="Helical" evidence="1">
    <location>
        <begin position="6"/>
        <end position="27"/>
    </location>
</feature>
<dbReference type="InterPro" id="IPR005162">
    <property type="entry name" value="Retrotrans_gag_dom"/>
</dbReference>
<evidence type="ECO:0000313" key="3">
    <source>
        <dbReference type="EMBL" id="KAL3838859.1"/>
    </source>
</evidence>
<evidence type="ECO:0000256" key="1">
    <source>
        <dbReference type="SAM" id="Phobius"/>
    </source>
</evidence>
<dbReference type="Pfam" id="PF03732">
    <property type="entry name" value="Retrotrans_gag"/>
    <property type="match status" value="1"/>
</dbReference>
<reference evidence="3 4" key="1">
    <citation type="submission" date="2024-12" db="EMBL/GenBank/DDBJ databases">
        <title>The unique morphological basis and parallel evolutionary history of personate flowers in Penstemon.</title>
        <authorList>
            <person name="Depatie T.H."/>
            <person name="Wessinger C.A."/>
        </authorList>
    </citation>
    <scope>NUCLEOTIDE SEQUENCE [LARGE SCALE GENOMIC DNA]</scope>
    <source>
        <strain evidence="3">WTNN_2</strain>
        <tissue evidence="3">Leaf</tissue>
    </source>
</reference>
<protein>
    <recommendedName>
        <fullName evidence="2">Retrotransposon gag domain-containing protein</fullName>
    </recommendedName>
</protein>
<comment type="caution">
    <text evidence="3">The sequence shown here is derived from an EMBL/GenBank/DDBJ whole genome shotgun (WGS) entry which is preliminary data.</text>
</comment>
<dbReference type="Proteomes" id="UP001634393">
    <property type="component" value="Unassembled WGS sequence"/>
</dbReference>
<proteinExistence type="predicted"/>
<keyword evidence="1" id="KW-0472">Membrane</keyword>